<sequence length="305" mass="35305">MNTVTFLNGELTIQELQSILKKDYSDNSLVSFKNDWVNFVHFCQLHQVNALPASTTAIRIFIEKQAKEKKMSSIRRSLISISHIHIAFEFKDPTKNAQVKASLGSIRLAKKDDSKQTEGITSQMLKKLEYQLSESVELKDIRDLAIWHLMFELLLKRGELRDLKVTDVSFNDEGLGLIKMKEYYYPLSIKISQLLTRWLEASQILEGYLFRSMDRHENLSLNHLNDSSIYRIFRRANILLNHTVNFSGLSARVGATKELSKKGYSIQEIQEMGRWISPAMPNQYIGQTKRSEEQKKIFQTKKSPI</sequence>
<keyword evidence="2 4" id="KW-0238">DNA-binding</keyword>
<evidence type="ECO:0000259" key="6">
    <source>
        <dbReference type="PROSITE" id="PS51900"/>
    </source>
</evidence>
<feature type="domain" description="Tyr recombinase" evidence="5">
    <location>
        <begin position="115"/>
        <end position="299"/>
    </location>
</feature>
<reference evidence="7 8" key="1">
    <citation type="journal article" date="2012" name="Science">
        <title>Ecological populations of bacteria act as socially cohesive units of antibiotic production and resistance.</title>
        <authorList>
            <person name="Cordero O.X."/>
            <person name="Wildschutte H."/>
            <person name="Kirkup B."/>
            <person name="Proehl S."/>
            <person name="Ngo L."/>
            <person name="Hussain F."/>
            <person name="Le Roux F."/>
            <person name="Mincer T."/>
            <person name="Polz M.F."/>
        </authorList>
    </citation>
    <scope>NUCLEOTIDE SEQUENCE [LARGE SCALE GENOMIC DNA]</scope>
    <source>
        <strain evidence="7 8">5S-186</strain>
    </source>
</reference>
<evidence type="ECO:0000313" key="8">
    <source>
        <dbReference type="Proteomes" id="UP000095059"/>
    </source>
</evidence>
<keyword evidence="3" id="KW-0233">DNA recombination</keyword>
<evidence type="ECO:0000256" key="1">
    <source>
        <dbReference type="ARBA" id="ARBA00022908"/>
    </source>
</evidence>
<keyword evidence="8" id="KW-1185">Reference proteome</keyword>
<evidence type="ECO:0000256" key="2">
    <source>
        <dbReference type="ARBA" id="ARBA00023125"/>
    </source>
</evidence>
<dbReference type="InterPro" id="IPR002104">
    <property type="entry name" value="Integrase_catalytic"/>
</dbReference>
<dbReference type="InterPro" id="IPR044068">
    <property type="entry name" value="CB"/>
</dbReference>
<dbReference type="Proteomes" id="UP000095059">
    <property type="component" value="Unassembled WGS sequence"/>
</dbReference>
<evidence type="ECO:0000313" key="7">
    <source>
        <dbReference type="EMBL" id="OEF11086.1"/>
    </source>
</evidence>
<organism evidence="7 8">
    <name type="scientific">Aliivibrio logei 5S-186</name>
    <dbReference type="NCBI Taxonomy" id="626086"/>
    <lineage>
        <taxon>Bacteria</taxon>
        <taxon>Pseudomonadati</taxon>
        <taxon>Pseudomonadota</taxon>
        <taxon>Gammaproteobacteria</taxon>
        <taxon>Vibrionales</taxon>
        <taxon>Vibrionaceae</taxon>
        <taxon>Aliivibrio</taxon>
    </lineage>
</organism>
<dbReference type="SUPFAM" id="SSF56349">
    <property type="entry name" value="DNA breaking-rejoining enzymes"/>
    <property type="match status" value="1"/>
</dbReference>
<dbReference type="SUPFAM" id="SSF47823">
    <property type="entry name" value="lambda integrase-like, N-terminal domain"/>
    <property type="match status" value="1"/>
</dbReference>
<gene>
    <name evidence="7" type="ORF">A1Q5_11630</name>
</gene>
<dbReference type="Gene3D" id="1.10.150.130">
    <property type="match status" value="1"/>
</dbReference>
<protein>
    <submittedName>
        <fullName evidence="7">Integrase</fullName>
    </submittedName>
</protein>
<dbReference type="Gene3D" id="1.10.443.10">
    <property type="entry name" value="Intergrase catalytic core"/>
    <property type="match status" value="1"/>
</dbReference>
<accession>A0ABX3AVQ3</accession>
<dbReference type="PROSITE" id="PS51898">
    <property type="entry name" value="TYR_RECOMBINASE"/>
    <property type="match status" value="1"/>
</dbReference>
<name>A0ABX3AVQ3_ALILO</name>
<dbReference type="RefSeq" id="WP_017023217.1">
    <property type="nucleotide sequence ID" value="NZ_AJYJ02000114.1"/>
</dbReference>
<dbReference type="InterPro" id="IPR013762">
    <property type="entry name" value="Integrase-like_cat_sf"/>
</dbReference>
<dbReference type="Pfam" id="PF00589">
    <property type="entry name" value="Phage_integrase"/>
    <property type="match status" value="1"/>
</dbReference>
<comment type="caution">
    <text evidence="7">The sequence shown here is derived from an EMBL/GenBank/DDBJ whole genome shotgun (WGS) entry which is preliminary data.</text>
</comment>
<keyword evidence="1" id="KW-0229">DNA integration</keyword>
<dbReference type="InterPro" id="IPR010998">
    <property type="entry name" value="Integrase_recombinase_N"/>
</dbReference>
<evidence type="ECO:0000256" key="3">
    <source>
        <dbReference type="ARBA" id="ARBA00023172"/>
    </source>
</evidence>
<feature type="domain" description="Core-binding (CB)" evidence="6">
    <location>
        <begin position="7"/>
        <end position="89"/>
    </location>
</feature>
<evidence type="ECO:0000256" key="4">
    <source>
        <dbReference type="PROSITE-ProRule" id="PRU01248"/>
    </source>
</evidence>
<dbReference type="InterPro" id="IPR011010">
    <property type="entry name" value="DNA_brk_join_enz"/>
</dbReference>
<proteinExistence type="predicted"/>
<dbReference type="PROSITE" id="PS51900">
    <property type="entry name" value="CB"/>
    <property type="match status" value="1"/>
</dbReference>
<evidence type="ECO:0000259" key="5">
    <source>
        <dbReference type="PROSITE" id="PS51898"/>
    </source>
</evidence>
<dbReference type="EMBL" id="AJYJ02000114">
    <property type="protein sequence ID" value="OEF11086.1"/>
    <property type="molecule type" value="Genomic_DNA"/>
</dbReference>